<evidence type="ECO:0000313" key="4">
    <source>
        <dbReference type="EMBL" id="TFK43305.1"/>
    </source>
</evidence>
<reference evidence="4 5" key="1">
    <citation type="journal article" date="2019" name="Nat. Ecol. Evol.">
        <title>Megaphylogeny resolves global patterns of mushroom evolution.</title>
        <authorList>
            <person name="Varga T."/>
            <person name="Krizsan K."/>
            <person name="Foldi C."/>
            <person name="Dima B."/>
            <person name="Sanchez-Garcia M."/>
            <person name="Sanchez-Ramirez S."/>
            <person name="Szollosi G.J."/>
            <person name="Szarkandi J.G."/>
            <person name="Papp V."/>
            <person name="Albert L."/>
            <person name="Andreopoulos W."/>
            <person name="Angelini C."/>
            <person name="Antonin V."/>
            <person name="Barry K.W."/>
            <person name="Bougher N.L."/>
            <person name="Buchanan P."/>
            <person name="Buyck B."/>
            <person name="Bense V."/>
            <person name="Catcheside P."/>
            <person name="Chovatia M."/>
            <person name="Cooper J."/>
            <person name="Damon W."/>
            <person name="Desjardin D."/>
            <person name="Finy P."/>
            <person name="Geml J."/>
            <person name="Haridas S."/>
            <person name="Hughes K."/>
            <person name="Justo A."/>
            <person name="Karasinski D."/>
            <person name="Kautmanova I."/>
            <person name="Kiss B."/>
            <person name="Kocsube S."/>
            <person name="Kotiranta H."/>
            <person name="LaButti K.M."/>
            <person name="Lechner B.E."/>
            <person name="Liimatainen K."/>
            <person name="Lipzen A."/>
            <person name="Lukacs Z."/>
            <person name="Mihaltcheva S."/>
            <person name="Morgado L.N."/>
            <person name="Niskanen T."/>
            <person name="Noordeloos M.E."/>
            <person name="Ohm R.A."/>
            <person name="Ortiz-Santana B."/>
            <person name="Ovrebo C."/>
            <person name="Racz N."/>
            <person name="Riley R."/>
            <person name="Savchenko A."/>
            <person name="Shiryaev A."/>
            <person name="Soop K."/>
            <person name="Spirin V."/>
            <person name="Szebenyi C."/>
            <person name="Tomsovsky M."/>
            <person name="Tulloss R.E."/>
            <person name="Uehling J."/>
            <person name="Grigoriev I.V."/>
            <person name="Vagvolgyi C."/>
            <person name="Papp T."/>
            <person name="Martin F.M."/>
            <person name="Miettinen O."/>
            <person name="Hibbett D.S."/>
            <person name="Nagy L.G."/>
        </authorList>
    </citation>
    <scope>NUCLEOTIDE SEQUENCE [LARGE SCALE GENOMIC DNA]</scope>
    <source>
        <strain evidence="4 5">CBS 166.37</strain>
    </source>
</reference>
<dbReference type="Gene3D" id="3.10.120.10">
    <property type="entry name" value="Cytochrome b5-like heme/steroid binding domain"/>
    <property type="match status" value="1"/>
</dbReference>
<dbReference type="InterPro" id="IPR036400">
    <property type="entry name" value="Cyt_B5-like_heme/steroid_sf"/>
</dbReference>
<gene>
    <name evidence="4" type="ORF">BDQ12DRAFT_695546</name>
</gene>
<dbReference type="Pfam" id="PF00173">
    <property type="entry name" value="Cyt-b5"/>
    <property type="match status" value="1"/>
</dbReference>
<evidence type="ECO:0000256" key="1">
    <source>
        <dbReference type="ARBA" id="ARBA00038357"/>
    </source>
</evidence>
<feature type="region of interest" description="Disordered" evidence="2">
    <location>
        <begin position="232"/>
        <end position="284"/>
    </location>
</feature>
<dbReference type="PANTHER" id="PTHR10281">
    <property type="entry name" value="MEMBRANE-ASSOCIATED PROGESTERONE RECEPTOR COMPONENT-RELATED"/>
    <property type="match status" value="1"/>
</dbReference>
<keyword evidence="5" id="KW-1185">Reference proteome</keyword>
<evidence type="ECO:0000313" key="5">
    <source>
        <dbReference type="Proteomes" id="UP000308652"/>
    </source>
</evidence>
<evidence type="ECO:0000256" key="2">
    <source>
        <dbReference type="SAM" id="MobiDB-lite"/>
    </source>
</evidence>
<sequence>MSWLKGMAGGEQPAPYFESDGPKVQDPNIPGRMVANKTANRPFLAYKEYRDKQEALHLEWLEKKKERDEKIARGEKVGPLPRDPTATQEVGLLGLLKFLVYVLIFASLAGKFITGSYTWEYETRLTQLKTLWPTNQRLFSERLLAEFDGTTEGKPIYLAIDGDVYDVSKGKAYQPGGSYHILAGVDAARAFGTGCFKQHRTYDTRGMSESELRGLAHWKKFYAEHKDYEKVGRVSHPPIDPASPIPEHCDPKKAAKQKEEEEANAKRSKTPSKDEQKGDGHEEL</sequence>
<accession>A0A5C3MF56</accession>
<protein>
    <submittedName>
        <fullName evidence="4">Cytochrome b5</fullName>
    </submittedName>
</protein>
<name>A0A5C3MF56_9AGAR</name>
<dbReference type="InterPro" id="IPR001199">
    <property type="entry name" value="Cyt_B5-like_heme/steroid-bd"/>
</dbReference>
<dbReference type="InterPro" id="IPR050577">
    <property type="entry name" value="MAPR/NEUFC/NENF-like"/>
</dbReference>
<dbReference type="Proteomes" id="UP000308652">
    <property type="component" value="Unassembled WGS sequence"/>
</dbReference>
<dbReference type="GO" id="GO:0016020">
    <property type="term" value="C:membrane"/>
    <property type="evidence" value="ECO:0007669"/>
    <property type="project" value="TreeGrafter"/>
</dbReference>
<dbReference type="PANTHER" id="PTHR10281:SF76">
    <property type="entry name" value="CALCUTTA CUP-RELATED"/>
    <property type="match status" value="1"/>
</dbReference>
<proteinExistence type="inferred from homology"/>
<dbReference type="SMART" id="SM01117">
    <property type="entry name" value="Cyt-b5"/>
    <property type="match status" value="1"/>
</dbReference>
<dbReference type="SUPFAM" id="SSF55856">
    <property type="entry name" value="Cytochrome b5-like heme/steroid binding domain"/>
    <property type="match status" value="1"/>
</dbReference>
<organism evidence="4 5">
    <name type="scientific">Crucibulum laeve</name>
    <dbReference type="NCBI Taxonomy" id="68775"/>
    <lineage>
        <taxon>Eukaryota</taxon>
        <taxon>Fungi</taxon>
        <taxon>Dikarya</taxon>
        <taxon>Basidiomycota</taxon>
        <taxon>Agaricomycotina</taxon>
        <taxon>Agaricomycetes</taxon>
        <taxon>Agaricomycetidae</taxon>
        <taxon>Agaricales</taxon>
        <taxon>Agaricineae</taxon>
        <taxon>Nidulariaceae</taxon>
        <taxon>Crucibulum</taxon>
    </lineage>
</organism>
<evidence type="ECO:0000259" key="3">
    <source>
        <dbReference type="SMART" id="SM01117"/>
    </source>
</evidence>
<dbReference type="OrthoDB" id="10257697at2759"/>
<feature type="compositionally biased region" description="Basic and acidic residues" evidence="2">
    <location>
        <begin position="247"/>
        <end position="284"/>
    </location>
</feature>
<feature type="region of interest" description="Disordered" evidence="2">
    <location>
        <begin position="1"/>
        <end position="32"/>
    </location>
</feature>
<dbReference type="GO" id="GO:0012505">
    <property type="term" value="C:endomembrane system"/>
    <property type="evidence" value="ECO:0007669"/>
    <property type="project" value="TreeGrafter"/>
</dbReference>
<dbReference type="EMBL" id="ML213591">
    <property type="protein sequence ID" value="TFK43305.1"/>
    <property type="molecule type" value="Genomic_DNA"/>
</dbReference>
<feature type="domain" description="Cytochrome b5 heme-binding" evidence="3">
    <location>
        <begin position="139"/>
        <end position="235"/>
    </location>
</feature>
<comment type="similarity">
    <text evidence="1">Belongs to the cytochrome b5 family. MAPR subfamily.</text>
</comment>
<dbReference type="AlphaFoldDB" id="A0A5C3MF56"/>